<proteinExistence type="predicted"/>
<gene>
    <name evidence="1" type="ORF">DHA2_153482</name>
</gene>
<dbReference type="Proteomes" id="UP000018320">
    <property type="component" value="Unassembled WGS sequence"/>
</dbReference>
<sequence>MIAEPAMVVALGETQASTGTIDEYMSWPANAEVHLRDCAFEDLPTYLSCVVHNAKSCHSQFFLSCLAFFDSLKDLG</sequence>
<reference evidence="1 2" key="2">
    <citation type="journal article" date="2013" name="Genome Biol. Evol.">
        <title>Genome sequencing of Giardia lamblia genotypes A2 and B isolates (DH and GS) and comparative analysis with the genomes of genotypes A1 and E (WB and Pig).</title>
        <authorList>
            <person name="Adam R.D."/>
            <person name="Dahlstrom E.W."/>
            <person name="Martens C.A."/>
            <person name="Bruno D.P."/>
            <person name="Barbian K.D."/>
            <person name="Ricklefs S.M."/>
            <person name="Hernandez M.M."/>
            <person name="Narla N.P."/>
            <person name="Patel R.B."/>
            <person name="Porcella S.F."/>
            <person name="Nash T.E."/>
        </authorList>
    </citation>
    <scope>NUCLEOTIDE SEQUENCE [LARGE SCALE GENOMIC DNA]</scope>
    <source>
        <strain evidence="1 2">DH</strain>
    </source>
</reference>
<dbReference type="EMBL" id="AHGT01000063">
    <property type="protein sequence ID" value="ESU35930.1"/>
    <property type="molecule type" value="Genomic_DNA"/>
</dbReference>
<evidence type="ECO:0000313" key="2">
    <source>
        <dbReference type="Proteomes" id="UP000018320"/>
    </source>
</evidence>
<reference evidence="2" key="1">
    <citation type="submission" date="2012-02" db="EMBL/GenBank/DDBJ databases">
        <title>Genome sequencing of Giardia lamblia Genotypes A2 and B isolates (DH and GS) and comparative analysis with the genomes of Genotypes A1 and E (WB and Pig).</title>
        <authorList>
            <person name="Adam R."/>
            <person name="Dahlstrom E."/>
            <person name="Martens C."/>
            <person name="Bruno D."/>
            <person name="Barbian K."/>
            <person name="Porcella S.F."/>
            <person name="Nash T."/>
        </authorList>
    </citation>
    <scope>NUCLEOTIDE SEQUENCE</scope>
    <source>
        <strain evidence="2">DH</strain>
    </source>
</reference>
<name>V6TG68_GIAIN</name>
<dbReference type="AlphaFoldDB" id="V6TG68"/>
<comment type="caution">
    <text evidence="1">The sequence shown here is derived from an EMBL/GenBank/DDBJ whole genome shotgun (WGS) entry which is preliminary data.</text>
</comment>
<protein>
    <submittedName>
        <fullName evidence="1">Uncharacterized protein</fullName>
    </submittedName>
</protein>
<accession>V6TG68</accession>
<evidence type="ECO:0000313" key="1">
    <source>
        <dbReference type="EMBL" id="ESU35930.1"/>
    </source>
</evidence>
<organism evidence="1 2">
    <name type="scientific">Giardia intestinalis</name>
    <name type="common">Giardia lamblia</name>
    <dbReference type="NCBI Taxonomy" id="5741"/>
    <lineage>
        <taxon>Eukaryota</taxon>
        <taxon>Metamonada</taxon>
        <taxon>Diplomonadida</taxon>
        <taxon>Hexamitidae</taxon>
        <taxon>Giardiinae</taxon>
        <taxon>Giardia</taxon>
    </lineage>
</organism>
<dbReference type="VEuPathDB" id="GiardiaDB:DHA2_153482"/>